<accession>A0A1F5KTZ5</accession>
<keyword evidence="1" id="KW-0812">Transmembrane</keyword>
<evidence type="ECO:0000313" key="3">
    <source>
        <dbReference type="Proteomes" id="UP000178565"/>
    </source>
</evidence>
<dbReference type="EMBL" id="MFDM01000004">
    <property type="protein sequence ID" value="OGE44294.1"/>
    <property type="molecule type" value="Genomic_DNA"/>
</dbReference>
<proteinExistence type="predicted"/>
<reference evidence="2 3" key="1">
    <citation type="journal article" date="2016" name="Nat. Commun.">
        <title>Thousands of microbial genomes shed light on interconnected biogeochemical processes in an aquifer system.</title>
        <authorList>
            <person name="Anantharaman K."/>
            <person name="Brown C.T."/>
            <person name="Hug L.A."/>
            <person name="Sharon I."/>
            <person name="Castelle C.J."/>
            <person name="Probst A.J."/>
            <person name="Thomas B.C."/>
            <person name="Singh A."/>
            <person name="Wilkins M.J."/>
            <person name="Karaoz U."/>
            <person name="Brodie E.L."/>
            <person name="Williams K.H."/>
            <person name="Hubbard S.S."/>
            <person name="Banfield J.F."/>
        </authorList>
    </citation>
    <scope>NUCLEOTIDE SEQUENCE [LARGE SCALE GENOMIC DNA]</scope>
</reference>
<keyword evidence="1" id="KW-0472">Membrane</keyword>
<keyword evidence="1" id="KW-1133">Transmembrane helix</keyword>
<sequence length="356" mass="39388">MTLTQTAILVKQIIFITAIFVILSIIAFIAYQTAYNYYISRRPPPEERPNNKFGQLPALDFPQSIVSGSKFSYSLDTATGNLPRLGQDPKFPKIVKVYFINKPVATLLSPDRGIEFAKKFNITTPPQVLSETAYRFYQEGKTLTLELDTKNFKFANTGVTASNQILPNDKNLSDGFRGLLSNLGVLQKDLQEGPAKITLLKEEAGKLVPTNARSEARFANVSLWPKAIVGNLIYSPKYDVSLISALVTGSSNGIENYYSIEYTYWSIDTTILATYAAKPLDQAFEELKSGQAAVILEPGTANVSITNIIPGYFLPEKYTSFLQPIYIFEGPQFIAYVGAMDTSKFPSTQSSSKPSQ</sequence>
<evidence type="ECO:0000313" key="2">
    <source>
        <dbReference type="EMBL" id="OGE44294.1"/>
    </source>
</evidence>
<name>A0A1F5KTZ5_9BACT</name>
<organism evidence="2 3">
    <name type="scientific">Candidatus Daviesbacteria bacterium RIFCSPLOWO2_01_FULL_39_12</name>
    <dbReference type="NCBI Taxonomy" id="1797785"/>
    <lineage>
        <taxon>Bacteria</taxon>
        <taxon>Candidatus Daviesiibacteriota</taxon>
    </lineage>
</organism>
<comment type="caution">
    <text evidence="2">The sequence shown here is derived from an EMBL/GenBank/DDBJ whole genome shotgun (WGS) entry which is preliminary data.</text>
</comment>
<protein>
    <submittedName>
        <fullName evidence="2">Uncharacterized protein</fullName>
    </submittedName>
</protein>
<feature type="transmembrane region" description="Helical" evidence="1">
    <location>
        <begin position="12"/>
        <end position="31"/>
    </location>
</feature>
<evidence type="ECO:0000256" key="1">
    <source>
        <dbReference type="SAM" id="Phobius"/>
    </source>
</evidence>
<gene>
    <name evidence="2" type="ORF">A3B45_02955</name>
</gene>
<dbReference type="Proteomes" id="UP000178565">
    <property type="component" value="Unassembled WGS sequence"/>
</dbReference>
<dbReference type="AlphaFoldDB" id="A0A1F5KTZ5"/>